<gene>
    <name evidence="3" type="ORF">GCM10009067_24300</name>
</gene>
<organism evidence="3 4">
    <name type="scientific">Haloarcula sebkhae</name>
    <dbReference type="NCBI Taxonomy" id="932660"/>
    <lineage>
        <taxon>Archaea</taxon>
        <taxon>Methanobacteriati</taxon>
        <taxon>Methanobacteriota</taxon>
        <taxon>Stenosarchaea group</taxon>
        <taxon>Halobacteria</taxon>
        <taxon>Halobacteriales</taxon>
        <taxon>Haloarculaceae</taxon>
        <taxon>Haloarcula</taxon>
    </lineage>
</organism>
<proteinExistence type="predicted"/>
<evidence type="ECO:0000256" key="1">
    <source>
        <dbReference type="SAM" id="MobiDB-lite"/>
    </source>
</evidence>
<accession>A0A830EL89</accession>
<dbReference type="InterPro" id="IPR014044">
    <property type="entry name" value="CAP_dom"/>
</dbReference>
<comment type="caution">
    <text evidence="3">The sequence shown here is derived from an EMBL/GenBank/DDBJ whole genome shotgun (WGS) entry which is preliminary data.</text>
</comment>
<reference evidence="3" key="1">
    <citation type="journal article" date="2014" name="Int. J. Syst. Evol. Microbiol.">
        <title>Complete genome sequence of Corynebacterium casei LMG S-19264T (=DSM 44701T), isolated from a smear-ripened cheese.</title>
        <authorList>
            <consortium name="US DOE Joint Genome Institute (JGI-PGF)"/>
            <person name="Walter F."/>
            <person name="Albersmeier A."/>
            <person name="Kalinowski J."/>
            <person name="Ruckert C."/>
        </authorList>
    </citation>
    <scope>NUCLEOTIDE SEQUENCE</scope>
    <source>
        <strain evidence="3">JCM 19018</strain>
    </source>
</reference>
<feature type="domain" description="SCP" evidence="2">
    <location>
        <begin position="106"/>
        <end position="253"/>
    </location>
</feature>
<sequence length="258" mass="27775">MVKKGLLAIAAVVLLVVLGTGVLIGAQFAGGTADTPTQTANSQSDDGGGGNGGSSTATATSGNSTTPTPTAEPNGTVTETATPQQESIPARKFNEQNVSNYIRQFLNEEREAADVPPFESGLRTEEDLNEMAKNHSEQMAIEGNAIHKIDGVSSKDRYEDTGLYDRCTFDSAEGEYIEQPDRNRFEAVEMTVAGQMYEENGEELFHATDKEVARKIVDDWMAWPDYRERLTLRNANLVGIGVEITATGNVYATANICG</sequence>
<dbReference type="Gene3D" id="3.40.33.10">
    <property type="entry name" value="CAP"/>
    <property type="match status" value="1"/>
</dbReference>
<evidence type="ECO:0000259" key="2">
    <source>
        <dbReference type="Pfam" id="PF00188"/>
    </source>
</evidence>
<dbReference type="EMBL" id="BMPD01000003">
    <property type="protein sequence ID" value="GGK71125.1"/>
    <property type="molecule type" value="Genomic_DNA"/>
</dbReference>
<feature type="compositionally biased region" description="Polar residues" evidence="1">
    <location>
        <begin position="34"/>
        <end position="43"/>
    </location>
</feature>
<dbReference type="RefSeq" id="WP_188978206.1">
    <property type="nucleotide sequence ID" value="NZ_BMPD01000003.1"/>
</dbReference>
<dbReference type="AlphaFoldDB" id="A0A830EL89"/>
<evidence type="ECO:0000313" key="4">
    <source>
        <dbReference type="Proteomes" id="UP000614221"/>
    </source>
</evidence>
<evidence type="ECO:0000313" key="3">
    <source>
        <dbReference type="EMBL" id="GGK71125.1"/>
    </source>
</evidence>
<dbReference type="OrthoDB" id="60683at2157"/>
<protein>
    <recommendedName>
        <fullName evidence="2">SCP domain-containing protein</fullName>
    </recommendedName>
</protein>
<dbReference type="InterPro" id="IPR035940">
    <property type="entry name" value="CAP_sf"/>
</dbReference>
<dbReference type="Pfam" id="PF00188">
    <property type="entry name" value="CAP"/>
    <property type="match status" value="1"/>
</dbReference>
<reference evidence="3" key="2">
    <citation type="submission" date="2020-09" db="EMBL/GenBank/DDBJ databases">
        <authorList>
            <person name="Sun Q."/>
            <person name="Ohkuma M."/>
        </authorList>
    </citation>
    <scope>NUCLEOTIDE SEQUENCE</scope>
    <source>
        <strain evidence="3">JCM 19018</strain>
    </source>
</reference>
<dbReference type="Proteomes" id="UP000614221">
    <property type="component" value="Unassembled WGS sequence"/>
</dbReference>
<feature type="region of interest" description="Disordered" evidence="1">
    <location>
        <begin position="29"/>
        <end position="94"/>
    </location>
</feature>
<name>A0A830EL89_9EURY</name>
<feature type="compositionally biased region" description="Low complexity" evidence="1">
    <location>
        <begin position="54"/>
        <end position="69"/>
    </location>
</feature>
<dbReference type="SUPFAM" id="SSF55797">
    <property type="entry name" value="PR-1-like"/>
    <property type="match status" value="1"/>
</dbReference>
<feature type="compositionally biased region" description="Polar residues" evidence="1">
    <location>
        <begin position="71"/>
        <end position="87"/>
    </location>
</feature>